<dbReference type="Proteomes" id="UP000050783">
    <property type="component" value="Unassembled WGS sequence"/>
</dbReference>
<feature type="domain" description="HTH cro/C1-type" evidence="1">
    <location>
        <begin position="9"/>
        <end position="62"/>
    </location>
</feature>
<dbReference type="Proteomes" id="UP000050786">
    <property type="component" value="Unassembled WGS sequence"/>
</dbReference>
<dbReference type="SMART" id="SM00530">
    <property type="entry name" value="HTH_XRE"/>
    <property type="match status" value="1"/>
</dbReference>
<dbReference type="InterPro" id="IPR001387">
    <property type="entry name" value="Cro/C1-type_HTH"/>
</dbReference>
<dbReference type="GeneID" id="55491698"/>
<evidence type="ECO:0000313" key="4">
    <source>
        <dbReference type="Proteomes" id="UP000050783"/>
    </source>
</evidence>
<name>A0A0P1E3T0_9RHOB</name>
<evidence type="ECO:0000313" key="5">
    <source>
        <dbReference type="Proteomes" id="UP000050786"/>
    </source>
</evidence>
<dbReference type="InterPro" id="IPR010982">
    <property type="entry name" value="Lambda_DNA-bd_dom_sf"/>
</dbReference>
<keyword evidence="5" id="KW-1185">Reference proteome</keyword>
<dbReference type="CDD" id="cd00093">
    <property type="entry name" value="HTH_XRE"/>
    <property type="match status" value="1"/>
</dbReference>
<evidence type="ECO:0000313" key="3">
    <source>
        <dbReference type="EMBL" id="CUH46212.1"/>
    </source>
</evidence>
<dbReference type="PROSITE" id="PS50943">
    <property type="entry name" value="HTH_CROC1"/>
    <property type="match status" value="1"/>
</dbReference>
<organism evidence="2 5">
    <name type="scientific">Ruegeria atlantica</name>
    <dbReference type="NCBI Taxonomy" id="81569"/>
    <lineage>
        <taxon>Bacteria</taxon>
        <taxon>Pseudomonadati</taxon>
        <taxon>Pseudomonadota</taxon>
        <taxon>Alphaproteobacteria</taxon>
        <taxon>Rhodobacterales</taxon>
        <taxon>Roseobacteraceae</taxon>
        <taxon>Ruegeria</taxon>
    </lineage>
</organism>
<dbReference type="GO" id="GO:0003677">
    <property type="term" value="F:DNA binding"/>
    <property type="evidence" value="ECO:0007669"/>
    <property type="project" value="InterPro"/>
</dbReference>
<accession>A0A0P1E3T0</accession>
<dbReference type="SUPFAM" id="SSF47413">
    <property type="entry name" value="lambda repressor-like DNA-binding domains"/>
    <property type="match status" value="1"/>
</dbReference>
<dbReference type="Pfam" id="PF01381">
    <property type="entry name" value="HTH_3"/>
    <property type="match status" value="1"/>
</dbReference>
<gene>
    <name evidence="3" type="ORF">RUA4292_00377</name>
    <name evidence="2" type="ORF">RUM4293_01769</name>
</gene>
<reference evidence="2 4" key="1">
    <citation type="submission" date="2015-09" db="EMBL/GenBank/DDBJ databases">
        <authorList>
            <consortium name="Swine Surveillance"/>
        </authorList>
    </citation>
    <scope>NUCLEOTIDE SEQUENCE [LARGE SCALE GENOMIC DNA]</scope>
    <source>
        <strain evidence="3 4">CECT 4292</strain>
        <strain evidence="2">CECT 4293</strain>
    </source>
</reference>
<reference evidence="5" key="2">
    <citation type="submission" date="2015-09" db="EMBL/GenBank/DDBJ databases">
        <authorList>
            <person name="Rodrigo-Torres L."/>
            <person name="Arahal D.R."/>
        </authorList>
    </citation>
    <scope>NUCLEOTIDE SEQUENCE [LARGE SCALE GENOMIC DNA]</scope>
    <source>
        <strain evidence="5">CECT 4293</strain>
    </source>
</reference>
<proteinExistence type="predicted"/>
<protein>
    <submittedName>
        <fullName evidence="2">Helix-turn-helix domain protein</fullName>
    </submittedName>
</protein>
<dbReference type="AlphaFoldDB" id="A0A0P1E3T0"/>
<dbReference type="EMBL" id="CYPS01000032">
    <property type="protein sequence ID" value="CUH42880.1"/>
    <property type="molecule type" value="Genomic_DNA"/>
</dbReference>
<dbReference type="EMBL" id="CYPU01000008">
    <property type="protein sequence ID" value="CUH46212.1"/>
    <property type="molecule type" value="Genomic_DNA"/>
</dbReference>
<dbReference type="OrthoDB" id="8902678at2"/>
<sequence>MSENFSANLKSLCAEHGSISQICRDIGVNRQQFNRYLNGSSLPSAHNMRRIARHFDLTEAELFAETTSFERMLKGVLPQIGKTPTDAFLDPFLDQQKNLRRYVGFYHSYFCTPSWEGKIFCSLIRIQEVEGLITIRSREIATSPDKSTHQISRYAGLVTMRGNRIFVTEHELAREGSVANTILYSAHRQQLKYLRGMTMGVAWRPYPHPYAAKTIWKRLHERVSAREAITACGIYPIQSNKIDPTVRKHLTEA</sequence>
<evidence type="ECO:0000313" key="2">
    <source>
        <dbReference type="EMBL" id="CUH42880.1"/>
    </source>
</evidence>
<dbReference type="STRING" id="81569.RUM4293_01769"/>
<dbReference type="Gene3D" id="1.10.260.40">
    <property type="entry name" value="lambda repressor-like DNA-binding domains"/>
    <property type="match status" value="1"/>
</dbReference>
<evidence type="ECO:0000259" key="1">
    <source>
        <dbReference type="PROSITE" id="PS50943"/>
    </source>
</evidence>
<dbReference type="RefSeq" id="WP_058272938.1">
    <property type="nucleotide sequence ID" value="NZ_CYPS01000032.1"/>
</dbReference>